<dbReference type="Proteomes" id="UP001231189">
    <property type="component" value="Unassembled WGS sequence"/>
</dbReference>
<dbReference type="InterPro" id="IPR029058">
    <property type="entry name" value="AB_hydrolase_fold"/>
</dbReference>
<protein>
    <submittedName>
        <fullName evidence="1">Uncharacterized protein</fullName>
    </submittedName>
</protein>
<organism evidence="1 2">
    <name type="scientific">Lolium multiflorum</name>
    <name type="common">Italian ryegrass</name>
    <name type="synonym">Lolium perenne subsp. multiflorum</name>
    <dbReference type="NCBI Taxonomy" id="4521"/>
    <lineage>
        <taxon>Eukaryota</taxon>
        <taxon>Viridiplantae</taxon>
        <taxon>Streptophyta</taxon>
        <taxon>Embryophyta</taxon>
        <taxon>Tracheophyta</taxon>
        <taxon>Spermatophyta</taxon>
        <taxon>Magnoliopsida</taxon>
        <taxon>Liliopsida</taxon>
        <taxon>Poales</taxon>
        <taxon>Poaceae</taxon>
        <taxon>BOP clade</taxon>
        <taxon>Pooideae</taxon>
        <taxon>Poodae</taxon>
        <taxon>Poeae</taxon>
        <taxon>Poeae Chloroplast Group 2 (Poeae type)</taxon>
        <taxon>Loliodinae</taxon>
        <taxon>Loliinae</taxon>
        <taxon>Lolium</taxon>
    </lineage>
</organism>
<dbReference type="EMBL" id="JAUUTY010000423">
    <property type="protein sequence ID" value="KAK1601460.1"/>
    <property type="molecule type" value="Genomic_DNA"/>
</dbReference>
<reference evidence="1" key="1">
    <citation type="submission" date="2023-07" db="EMBL/GenBank/DDBJ databases">
        <title>A chromosome-level genome assembly of Lolium multiflorum.</title>
        <authorList>
            <person name="Chen Y."/>
            <person name="Copetti D."/>
            <person name="Kolliker R."/>
            <person name="Studer B."/>
        </authorList>
    </citation>
    <scope>NUCLEOTIDE SEQUENCE</scope>
    <source>
        <strain evidence="1">02402/16</strain>
        <tissue evidence="1">Leaf</tissue>
    </source>
</reference>
<evidence type="ECO:0000313" key="1">
    <source>
        <dbReference type="EMBL" id="KAK1601460.1"/>
    </source>
</evidence>
<dbReference type="Gene3D" id="3.40.50.1820">
    <property type="entry name" value="alpha/beta hydrolase"/>
    <property type="match status" value="1"/>
</dbReference>
<keyword evidence="2" id="KW-1185">Reference proteome</keyword>
<comment type="caution">
    <text evidence="1">The sequence shown here is derived from an EMBL/GenBank/DDBJ whole genome shotgun (WGS) entry which is preliminary data.</text>
</comment>
<gene>
    <name evidence="1" type="ORF">QYE76_027004</name>
</gene>
<sequence>MTGSRRCGSRRGTAGTALPPAGEVTWWCSRCRFNHVFLMDDSAGATIAFHIAARLGEGELGALAPLFAKGAILIKPFFGGEARTALVSLSTSENYWHMALHSRRRWP</sequence>
<accession>A0AAD8VE89</accession>
<name>A0AAD8VE89_LOLMU</name>
<proteinExistence type="predicted"/>
<evidence type="ECO:0000313" key="2">
    <source>
        <dbReference type="Proteomes" id="UP001231189"/>
    </source>
</evidence>
<dbReference type="AlphaFoldDB" id="A0AAD8VE89"/>